<accession>A0A2X4WF06</accession>
<dbReference type="Gene3D" id="1.10.287.4300">
    <property type="entry name" value="Stage III sporulation protein AH-like"/>
    <property type="match status" value="1"/>
</dbReference>
<dbReference type="EMBL" id="LS483476">
    <property type="protein sequence ID" value="SQI56220.1"/>
    <property type="molecule type" value="Genomic_DNA"/>
</dbReference>
<keyword evidence="1" id="KW-0472">Membrane</keyword>
<dbReference type="AlphaFoldDB" id="A0A2X4WF06"/>
<organism evidence="2 3">
    <name type="scientific">Lederbergia lenta</name>
    <name type="common">Bacillus lentus</name>
    <dbReference type="NCBI Taxonomy" id="1467"/>
    <lineage>
        <taxon>Bacteria</taxon>
        <taxon>Bacillati</taxon>
        <taxon>Bacillota</taxon>
        <taxon>Bacilli</taxon>
        <taxon>Bacillales</taxon>
        <taxon>Bacillaceae</taxon>
        <taxon>Lederbergia</taxon>
    </lineage>
</organism>
<dbReference type="Proteomes" id="UP000249134">
    <property type="component" value="Chromosome 1"/>
</dbReference>
<keyword evidence="3" id="KW-1185">Reference proteome</keyword>
<dbReference type="RefSeq" id="WP_066137480.1">
    <property type="nucleotide sequence ID" value="NZ_CBCSGM010000001.1"/>
</dbReference>
<evidence type="ECO:0000313" key="3">
    <source>
        <dbReference type="Proteomes" id="UP000249134"/>
    </source>
</evidence>
<dbReference type="InterPro" id="IPR038503">
    <property type="entry name" value="SpoIIIAH_sf"/>
</dbReference>
<dbReference type="STRING" id="1348624.GCA_001591545_00835"/>
<name>A0A2X4WF06_LEDLE</name>
<keyword evidence="1" id="KW-0812">Transmembrane</keyword>
<dbReference type="InterPro" id="IPR024232">
    <property type="entry name" value="SpoIIIAH"/>
</dbReference>
<reference evidence="2 3" key="1">
    <citation type="submission" date="2018-06" db="EMBL/GenBank/DDBJ databases">
        <authorList>
            <consortium name="Pathogen Informatics"/>
            <person name="Doyle S."/>
        </authorList>
    </citation>
    <scope>NUCLEOTIDE SEQUENCE [LARGE SCALE GENOMIC DNA]</scope>
    <source>
        <strain evidence="2 3">NCTC4824</strain>
    </source>
</reference>
<dbReference type="Pfam" id="PF12685">
    <property type="entry name" value="SpoIIIAH"/>
    <property type="match status" value="1"/>
</dbReference>
<evidence type="ECO:0000313" key="2">
    <source>
        <dbReference type="EMBL" id="SQI56220.1"/>
    </source>
</evidence>
<dbReference type="KEGG" id="blen:NCTC4824_01756"/>
<evidence type="ECO:0000256" key="1">
    <source>
        <dbReference type="SAM" id="Phobius"/>
    </source>
</evidence>
<feature type="transmembrane region" description="Helical" evidence="1">
    <location>
        <begin position="7"/>
        <end position="26"/>
    </location>
</feature>
<proteinExistence type="predicted"/>
<keyword evidence="1" id="KW-1133">Transmembrane helix</keyword>
<protein>
    <submittedName>
        <fullName evidence="2">SpoIIIAH</fullName>
    </submittedName>
</protein>
<sequence>MLLKKQTVWLLTMLSLVVVLSVYYVTSDPSGSNIATIGKEDASEANSKTSAEDQDMNIITEAAGDEVFETARLDLQDKRSKEVEDLTVQMSSAELSADEKEELYAEMQEIKEYGVKENTLESVIKGLGYEDALVRADGSEVKVTVKTADEHSRAEAAKILNVVREEIGTEIVATVQFDKVK</sequence>
<gene>
    <name evidence="2" type="primary">spoIIIAH</name>
    <name evidence="2" type="ORF">NCTC4824_01756</name>
</gene>